<name>T0KZZ0_9MICR</name>
<dbReference type="EMBL" id="KE647224">
    <property type="protein sequence ID" value="EQB60847.1"/>
    <property type="molecule type" value="Genomic_DNA"/>
</dbReference>
<dbReference type="HOGENOM" id="CLU_1845084_0_0_1"/>
<keyword evidence="2" id="KW-1185">Reference proteome</keyword>
<evidence type="ECO:0000313" key="1">
    <source>
        <dbReference type="EMBL" id="EQB60847.1"/>
    </source>
</evidence>
<gene>
    <name evidence="1" type="ORF">NAPIS_ORF01578</name>
</gene>
<accession>T0KZZ0</accession>
<dbReference type="OrthoDB" id="2189745at2759"/>
<evidence type="ECO:0000313" key="2">
    <source>
        <dbReference type="Proteomes" id="UP000053780"/>
    </source>
</evidence>
<organism evidence="1 2">
    <name type="scientific">Vairimorpha apis BRL 01</name>
    <dbReference type="NCBI Taxonomy" id="1037528"/>
    <lineage>
        <taxon>Eukaryota</taxon>
        <taxon>Fungi</taxon>
        <taxon>Fungi incertae sedis</taxon>
        <taxon>Microsporidia</taxon>
        <taxon>Nosematidae</taxon>
        <taxon>Vairimorpha</taxon>
    </lineage>
</organism>
<dbReference type="Proteomes" id="UP000053780">
    <property type="component" value="Unassembled WGS sequence"/>
</dbReference>
<dbReference type="AlphaFoldDB" id="T0KZZ0"/>
<dbReference type="VEuPathDB" id="MicrosporidiaDB:NAPIS_ORF01578"/>
<sequence length="137" mass="16179">MITKSTRFVDLPHQIKQKLITINNKNKLYNITLQPLKSLQDTNTLLYTQLVNLQTPVLEKNLNYLISHMNNLKSIDTKMDMKFIENQLVEELNNLKNDVEMYRKLDCGIDFCGCIESTYKVLCKRFRCIKNNKSKFK</sequence>
<protein>
    <submittedName>
        <fullName evidence="1">Uncharacterized protein</fullName>
    </submittedName>
</protein>
<reference evidence="1 2" key="1">
    <citation type="journal article" date="2013" name="BMC Genomics">
        <title>Genome sequencing and comparative genomics of honey bee microsporidia, Nosema apis reveal novel insights into host-parasite interactions.</title>
        <authorList>
            <person name="Chen Yp."/>
            <person name="Pettis J.S."/>
            <person name="Zhao Y."/>
            <person name="Liu X."/>
            <person name="Tallon L.J."/>
            <person name="Sadzewicz L.D."/>
            <person name="Li R."/>
            <person name="Zheng H."/>
            <person name="Huang S."/>
            <person name="Zhang X."/>
            <person name="Hamilton M.C."/>
            <person name="Pernal S.F."/>
            <person name="Melathopoulos A.P."/>
            <person name="Yan X."/>
            <person name="Evans J.D."/>
        </authorList>
    </citation>
    <scope>NUCLEOTIDE SEQUENCE [LARGE SCALE GENOMIC DNA]</scope>
    <source>
        <strain evidence="1 2">BRL 01</strain>
    </source>
</reference>
<proteinExistence type="predicted"/>